<feature type="compositionally biased region" description="Basic and acidic residues" evidence="1">
    <location>
        <begin position="276"/>
        <end position="285"/>
    </location>
</feature>
<feature type="compositionally biased region" description="Polar residues" evidence="1">
    <location>
        <begin position="261"/>
        <end position="270"/>
    </location>
</feature>
<evidence type="ECO:0000313" key="3">
    <source>
        <dbReference type="EMBL" id="EHY54325.1"/>
    </source>
</evidence>
<dbReference type="OrthoDB" id="992776at2759"/>
<dbReference type="InParanoid" id="H6BT75"/>
<sequence>MDRPLSRSRAPLSLEASLDEENREVLAALDRRRPASPIARPRGLRTATPPPPVRSMLDIDSPTPRHGSIAGIGVGVTSPDQSRKSSKLDPSDPSTYTSPHTSRQSSPVLTKSQPASTRHRTSSDSDRPVGLPKVQSQDKRDFEQNYQFDMSSMPSNPRTSTRSPNETRRTREGSGSAMAAAMSGDFASLHVGLPGAGSGRHNSTAGTGAGARSSSPSSRIRFDESAKAGLLSPTKAKGSVYSTTKPETGVEDERANRRMSNKSSSFSTITDDSEEGGTRVPKDEVGAEEALAESSDEDVMSPSSDEDETRGRSERRKLSDGETDKKTETSSNGTASAEERTKSPPVQHPVKSLLEPSISITSPTGENIPEQKEEVHPPNNFTRPRSVSPSASGEDDDEDDELAAIRKAKTLALNISPLDSTVPDRHVRIILRGNWAKFDMEGKAGERNNRLYLVCSDLSTESLYAMEWVVGTMLRDGDTMLAIYAIEDENAGKVNEGDKEALQAEGAKAGKDASDIMNSLTRQTTQGGGTSVGTNNKYLPATELQSLTGSVDARSVSKKEMERLRAVDKITDNFLKLVRKTSLQVRCMVEVIHCKSPKHLILGAIDELEPTLCVVGTRGRSSLKGVLLGSFSNYLVTKSSVPVMVARKRLKKPRSGIRISSTNIRLTNNLTASHMPTKRRSLTQARID</sequence>
<dbReference type="OMA" id="CKNPRHL"/>
<accession>H6BT75</accession>
<keyword evidence="4" id="KW-1185">Reference proteome</keyword>
<feature type="compositionally biased region" description="Acidic residues" evidence="1">
    <location>
        <begin position="286"/>
        <end position="308"/>
    </location>
</feature>
<dbReference type="InterPro" id="IPR006015">
    <property type="entry name" value="Universal_stress_UspA"/>
</dbReference>
<dbReference type="GeneID" id="20307134"/>
<name>H6BT75_EXODN</name>
<dbReference type="HOGENOM" id="CLU_015980_0_0_1"/>
<dbReference type="eggNOG" id="ENOG502QRPI">
    <property type="taxonomic scope" value="Eukaryota"/>
</dbReference>
<feature type="compositionally biased region" description="Polar residues" evidence="1">
    <location>
        <begin position="92"/>
        <end position="115"/>
    </location>
</feature>
<dbReference type="SUPFAM" id="SSF52402">
    <property type="entry name" value="Adenine nucleotide alpha hydrolases-like"/>
    <property type="match status" value="1"/>
</dbReference>
<dbReference type="PRINTS" id="PR01438">
    <property type="entry name" value="UNVRSLSTRESS"/>
</dbReference>
<dbReference type="InterPro" id="IPR014729">
    <property type="entry name" value="Rossmann-like_a/b/a_fold"/>
</dbReference>
<feature type="compositionally biased region" description="Low complexity" evidence="1">
    <location>
        <begin position="203"/>
        <end position="219"/>
    </location>
</feature>
<feature type="region of interest" description="Disordered" evidence="1">
    <location>
        <begin position="25"/>
        <end position="400"/>
    </location>
</feature>
<dbReference type="PANTHER" id="PTHR46100">
    <property type="entry name" value="IMP2'P"/>
    <property type="match status" value="1"/>
</dbReference>
<dbReference type="PANTHER" id="PTHR46100:SF4">
    <property type="entry name" value="USPA DOMAIN-CONTAINING PROTEIN"/>
    <property type="match status" value="1"/>
</dbReference>
<organism evidence="3 4">
    <name type="scientific">Exophiala dermatitidis (strain ATCC 34100 / CBS 525.76 / NIH/UT8656)</name>
    <name type="common">Black yeast</name>
    <name type="synonym">Wangiella dermatitidis</name>
    <dbReference type="NCBI Taxonomy" id="858893"/>
    <lineage>
        <taxon>Eukaryota</taxon>
        <taxon>Fungi</taxon>
        <taxon>Dikarya</taxon>
        <taxon>Ascomycota</taxon>
        <taxon>Pezizomycotina</taxon>
        <taxon>Eurotiomycetes</taxon>
        <taxon>Chaetothyriomycetidae</taxon>
        <taxon>Chaetothyriales</taxon>
        <taxon>Herpotrichiellaceae</taxon>
        <taxon>Exophiala</taxon>
    </lineage>
</organism>
<dbReference type="AlphaFoldDB" id="H6BT75"/>
<dbReference type="STRING" id="858893.H6BT75"/>
<feature type="domain" description="UspA" evidence="2">
    <location>
        <begin position="558"/>
        <end position="647"/>
    </location>
</feature>
<evidence type="ECO:0000313" key="4">
    <source>
        <dbReference type="Proteomes" id="UP000007304"/>
    </source>
</evidence>
<dbReference type="RefSeq" id="XP_009154786.1">
    <property type="nucleotide sequence ID" value="XM_009156538.1"/>
</dbReference>
<dbReference type="VEuPathDB" id="FungiDB:HMPREF1120_02495"/>
<gene>
    <name evidence="3" type="ORF">HMPREF1120_02495</name>
</gene>
<evidence type="ECO:0000259" key="2">
    <source>
        <dbReference type="Pfam" id="PF00582"/>
    </source>
</evidence>
<feature type="compositionally biased region" description="Low complexity" evidence="1">
    <location>
        <begin position="173"/>
        <end position="184"/>
    </location>
</feature>
<dbReference type="Pfam" id="PF00582">
    <property type="entry name" value="Usp"/>
    <property type="match status" value="1"/>
</dbReference>
<evidence type="ECO:0000256" key="1">
    <source>
        <dbReference type="SAM" id="MobiDB-lite"/>
    </source>
</evidence>
<feature type="compositionally biased region" description="Basic and acidic residues" evidence="1">
    <location>
        <begin position="309"/>
        <end position="328"/>
    </location>
</feature>
<protein>
    <recommendedName>
        <fullName evidence="2">UspA domain-containing protein</fullName>
    </recommendedName>
</protein>
<feature type="compositionally biased region" description="Basic and acidic residues" evidence="1">
    <location>
        <begin position="81"/>
        <end position="90"/>
    </location>
</feature>
<reference evidence="3" key="1">
    <citation type="submission" date="2011-07" db="EMBL/GenBank/DDBJ databases">
        <title>The Genome Sequence of Exophiala (Wangiella) dermatitidis NIH/UT8656.</title>
        <authorList>
            <consortium name="The Broad Institute Genome Sequencing Platform"/>
            <person name="Cuomo C."/>
            <person name="Wang Z."/>
            <person name="Hunicke-Smith S."/>
            <person name="Szanislo P.J."/>
            <person name="Earl A."/>
            <person name="Young S.K."/>
            <person name="Zeng Q."/>
            <person name="Gargeya S."/>
            <person name="Fitzgerald M."/>
            <person name="Haas B."/>
            <person name="Abouelleil A."/>
            <person name="Alvarado L."/>
            <person name="Arachchi H.M."/>
            <person name="Berlin A."/>
            <person name="Brown A."/>
            <person name="Chapman S.B."/>
            <person name="Chen Z."/>
            <person name="Dunbar C."/>
            <person name="Freedman E."/>
            <person name="Gearin G."/>
            <person name="Gellesch M."/>
            <person name="Goldberg J."/>
            <person name="Griggs A."/>
            <person name="Gujja S."/>
            <person name="Heiman D."/>
            <person name="Howarth C."/>
            <person name="Larson L."/>
            <person name="Lui A."/>
            <person name="MacDonald P.J.P."/>
            <person name="Montmayeur A."/>
            <person name="Murphy C."/>
            <person name="Neiman D."/>
            <person name="Pearson M."/>
            <person name="Priest M."/>
            <person name="Roberts A."/>
            <person name="Saif S."/>
            <person name="Shea T."/>
            <person name="Shenoy N."/>
            <person name="Sisk P."/>
            <person name="Stolte C."/>
            <person name="Sykes S."/>
            <person name="Wortman J."/>
            <person name="Nusbaum C."/>
            <person name="Birren B."/>
        </authorList>
    </citation>
    <scope>NUCLEOTIDE SEQUENCE</scope>
    <source>
        <strain evidence="3">NIH/UT8656</strain>
    </source>
</reference>
<dbReference type="Proteomes" id="UP000007304">
    <property type="component" value="Unassembled WGS sequence"/>
</dbReference>
<dbReference type="Gene3D" id="3.40.50.620">
    <property type="entry name" value="HUPs"/>
    <property type="match status" value="1"/>
</dbReference>
<dbReference type="EMBL" id="JH226131">
    <property type="protein sequence ID" value="EHY54325.1"/>
    <property type="molecule type" value="Genomic_DNA"/>
</dbReference>
<dbReference type="InterPro" id="IPR006016">
    <property type="entry name" value="UspA"/>
</dbReference>
<dbReference type="CDD" id="cd23659">
    <property type="entry name" value="USP_At3g01520-like"/>
    <property type="match status" value="1"/>
</dbReference>
<feature type="compositionally biased region" description="Polar residues" evidence="1">
    <location>
        <begin position="379"/>
        <end position="391"/>
    </location>
</feature>
<proteinExistence type="predicted"/>
<feature type="compositionally biased region" description="Polar residues" evidence="1">
    <location>
        <begin position="144"/>
        <end position="164"/>
    </location>
</feature>